<reference evidence="1" key="1">
    <citation type="submission" date="2019-08" db="EMBL/GenBank/DDBJ databases">
        <authorList>
            <person name="Kucharzyk K."/>
            <person name="Murdoch R.W."/>
            <person name="Higgins S."/>
            <person name="Loffler F."/>
        </authorList>
    </citation>
    <scope>NUCLEOTIDE SEQUENCE</scope>
</reference>
<sequence length="288" mass="31664">MTAHGTNTDAQTVDRDAARAAESRLAQDLVALRAALPLLLGLTVVHRHIDPGNQAASQGRIAEVLLRKGIRADGFGHLAIDIEDGRRRISQQIGDRGVNGAHLRNQLTHVLCASARSRLVGHCRHPLDQVVLEQATQAHQHQGHRAIAADPVLAALGKRILDHMHVDRVKNDHRIISHAQRRRRIDPVAIPAGCTQLRVHLLGVITALAGNDDLASLERINAHCILQGQCSFLATEHRCLAPCGRGREIHRLDMGEVTFIHHALHQHRAYHPTPANQTHSLHHVTSNQ</sequence>
<gene>
    <name evidence="1" type="ORF">SDC9_142696</name>
</gene>
<name>A0A645E1V1_9ZZZZ</name>
<comment type="caution">
    <text evidence="1">The sequence shown here is derived from an EMBL/GenBank/DDBJ whole genome shotgun (WGS) entry which is preliminary data.</text>
</comment>
<protein>
    <submittedName>
        <fullName evidence="1">Uncharacterized protein</fullName>
    </submittedName>
</protein>
<proteinExistence type="predicted"/>
<evidence type="ECO:0000313" key="1">
    <source>
        <dbReference type="EMBL" id="MPM95541.1"/>
    </source>
</evidence>
<dbReference type="EMBL" id="VSSQ01042019">
    <property type="protein sequence ID" value="MPM95541.1"/>
    <property type="molecule type" value="Genomic_DNA"/>
</dbReference>
<dbReference type="AlphaFoldDB" id="A0A645E1V1"/>
<accession>A0A645E1V1</accession>
<organism evidence="1">
    <name type="scientific">bioreactor metagenome</name>
    <dbReference type="NCBI Taxonomy" id="1076179"/>
    <lineage>
        <taxon>unclassified sequences</taxon>
        <taxon>metagenomes</taxon>
        <taxon>ecological metagenomes</taxon>
    </lineage>
</organism>